<accession>A0A9W8TZ77</accession>
<proteinExistence type="predicted"/>
<sequence>MSLNTVTAPGPPTIHHSSLAIPLEEIGGTWLNDFDLGFNLPAEFTTPTKDGTLANVKVEPHSVDIPNSLSGEFDDFDMTDRPGTSSSSSSCVNQAPTTTVASPNLASLSISSLQGHCQLPPNSIYYSSSPPFSSTINKPQLTPGLIALLPSLNTYASSRQLSQQPTLLSYLIYAEESTSYTYPFLNWKTLRERALELLVNARPTASSPAANARDKEMALEKEFEFERDKKERDAAQARQLFMGSASSRRPVFGNSSTGDVTMEDLSSQVSRSLHRPEVLEDHRGRPSTFTRIVEDIPFFAVLCAAIALGAHEAEIRSSNIPRRDDIKKGAGRPWSKTNSSPESIYWYLLSVQAISIWDAYVAVTPAFNETPSTPIDSRDSNNDSKKENRQHEMDYISACLLQLTFLSKEGLNASVTVVGTDKVSPKNQDNLQRKSPGLSKDSSKLQSPKGVAAVMFPLVSFGFLKL</sequence>
<dbReference type="AlphaFoldDB" id="A0A9W8TZ77"/>
<dbReference type="Proteomes" id="UP001142393">
    <property type="component" value="Unassembled WGS sequence"/>
</dbReference>
<gene>
    <name evidence="2" type="ORF">DFH05DRAFT_943894</name>
</gene>
<dbReference type="EMBL" id="JANVFU010000004">
    <property type="protein sequence ID" value="KAJ3746421.1"/>
    <property type="molecule type" value="Genomic_DNA"/>
</dbReference>
<reference evidence="2 3" key="1">
    <citation type="journal article" date="2023" name="Proc. Natl. Acad. Sci. U.S.A.">
        <title>A global phylogenomic analysis of the shiitake genus Lentinula.</title>
        <authorList>
            <person name="Sierra-Patev S."/>
            <person name="Min B."/>
            <person name="Naranjo-Ortiz M."/>
            <person name="Looney B."/>
            <person name="Konkel Z."/>
            <person name="Slot J.C."/>
            <person name="Sakamoto Y."/>
            <person name="Steenwyk J.L."/>
            <person name="Rokas A."/>
            <person name="Carro J."/>
            <person name="Camarero S."/>
            <person name="Ferreira P."/>
            <person name="Molpeceres G."/>
            <person name="Ruiz-Duenas F.J."/>
            <person name="Serrano A."/>
            <person name="Henrissat B."/>
            <person name="Drula E."/>
            <person name="Hughes K.W."/>
            <person name="Mata J.L."/>
            <person name="Ishikawa N.K."/>
            <person name="Vargas-Isla R."/>
            <person name="Ushijima S."/>
            <person name="Smith C.A."/>
            <person name="Donoghue J."/>
            <person name="Ahrendt S."/>
            <person name="Andreopoulos W."/>
            <person name="He G."/>
            <person name="LaButti K."/>
            <person name="Lipzen A."/>
            <person name="Ng V."/>
            <person name="Riley R."/>
            <person name="Sandor L."/>
            <person name="Barry K."/>
            <person name="Martinez A.T."/>
            <person name="Xiao Y."/>
            <person name="Gibbons J.G."/>
            <person name="Terashima K."/>
            <person name="Grigoriev I.V."/>
            <person name="Hibbett D."/>
        </authorList>
    </citation>
    <scope>NUCLEOTIDE SEQUENCE [LARGE SCALE GENOMIC DNA]</scope>
    <source>
        <strain evidence="2 3">TFB7810</strain>
    </source>
</reference>
<evidence type="ECO:0000313" key="2">
    <source>
        <dbReference type="EMBL" id="KAJ3746421.1"/>
    </source>
</evidence>
<keyword evidence="3" id="KW-1185">Reference proteome</keyword>
<evidence type="ECO:0000256" key="1">
    <source>
        <dbReference type="SAM" id="MobiDB-lite"/>
    </source>
</evidence>
<evidence type="ECO:0000313" key="3">
    <source>
        <dbReference type="Proteomes" id="UP001142393"/>
    </source>
</evidence>
<organism evidence="2 3">
    <name type="scientific">Lentinula detonsa</name>
    <dbReference type="NCBI Taxonomy" id="2804962"/>
    <lineage>
        <taxon>Eukaryota</taxon>
        <taxon>Fungi</taxon>
        <taxon>Dikarya</taxon>
        <taxon>Basidiomycota</taxon>
        <taxon>Agaricomycotina</taxon>
        <taxon>Agaricomycetes</taxon>
        <taxon>Agaricomycetidae</taxon>
        <taxon>Agaricales</taxon>
        <taxon>Marasmiineae</taxon>
        <taxon>Omphalotaceae</taxon>
        <taxon>Lentinula</taxon>
    </lineage>
</organism>
<comment type="caution">
    <text evidence="2">The sequence shown here is derived from an EMBL/GenBank/DDBJ whole genome shotgun (WGS) entry which is preliminary data.</text>
</comment>
<protein>
    <submittedName>
        <fullName evidence="2">Uncharacterized protein</fullName>
    </submittedName>
</protein>
<feature type="region of interest" description="Disordered" evidence="1">
    <location>
        <begin position="64"/>
        <end position="96"/>
    </location>
</feature>
<name>A0A9W8TZ77_9AGAR</name>
<feature type="region of interest" description="Disordered" evidence="1">
    <location>
        <begin position="370"/>
        <end position="389"/>
    </location>
</feature>
<feature type="region of interest" description="Disordered" evidence="1">
    <location>
        <begin position="422"/>
        <end position="445"/>
    </location>
</feature>
<feature type="compositionally biased region" description="Basic and acidic residues" evidence="1">
    <location>
        <begin position="376"/>
        <end position="389"/>
    </location>
</feature>